<dbReference type="Pfam" id="PF00120">
    <property type="entry name" value="Gln-synt_C"/>
    <property type="match status" value="1"/>
</dbReference>
<accession>A0A7K0D7F1</accession>
<dbReference type="Gene3D" id="3.30.590.10">
    <property type="entry name" value="Glutamine synthetase/guanido kinase, catalytic domain"/>
    <property type="match status" value="1"/>
</dbReference>
<keyword evidence="3" id="KW-0547">Nucleotide-binding</keyword>
<reference evidence="9 10" key="1">
    <citation type="submission" date="2019-10" db="EMBL/GenBank/DDBJ databases">
        <title>Nocardia macrotermitis sp. nov. and Nocardia aurantia sp. nov., isolated from the gut of fungus growing-termite Macrotermes natalensis.</title>
        <authorList>
            <person name="Benndorf R."/>
            <person name="Schwitalla J."/>
            <person name="Martin K."/>
            <person name="De Beer W."/>
            <person name="Kaster A.-K."/>
            <person name="Vollmers J."/>
            <person name="Poulsen M."/>
            <person name="Beemelmanns C."/>
        </authorList>
    </citation>
    <scope>NUCLEOTIDE SEQUENCE [LARGE SCALE GENOMIC DNA]</scope>
    <source>
        <strain evidence="9 10">RB20</strain>
    </source>
</reference>
<dbReference type="SMART" id="SM01230">
    <property type="entry name" value="Gln-synt_C"/>
    <property type="match status" value="1"/>
</dbReference>
<dbReference type="PROSITE" id="PS51986">
    <property type="entry name" value="GS_BETA_GRASP"/>
    <property type="match status" value="1"/>
</dbReference>
<keyword evidence="4" id="KW-0067">ATP-binding</keyword>
<dbReference type="EMBL" id="WEGK01000010">
    <property type="protein sequence ID" value="MQY21685.1"/>
    <property type="molecule type" value="Genomic_DNA"/>
</dbReference>
<dbReference type="PANTHER" id="PTHR43785:SF12">
    <property type="entry name" value="TYPE-1 GLUTAMINE SYNTHETASE 2"/>
    <property type="match status" value="1"/>
</dbReference>
<keyword evidence="10" id="KW-1185">Reference proteome</keyword>
<evidence type="ECO:0000313" key="10">
    <source>
        <dbReference type="Proteomes" id="UP000438448"/>
    </source>
</evidence>
<evidence type="ECO:0000313" key="9">
    <source>
        <dbReference type="EMBL" id="MQY21685.1"/>
    </source>
</evidence>
<comment type="caution">
    <text evidence="9">The sequence shown here is derived from an EMBL/GenBank/DDBJ whole genome shotgun (WGS) entry which is preliminary data.</text>
</comment>
<evidence type="ECO:0000259" key="7">
    <source>
        <dbReference type="PROSITE" id="PS51986"/>
    </source>
</evidence>
<dbReference type="AlphaFoldDB" id="A0A7K0D7F1"/>
<dbReference type="GO" id="GO:0004356">
    <property type="term" value="F:glutamine synthetase activity"/>
    <property type="evidence" value="ECO:0007669"/>
    <property type="project" value="InterPro"/>
</dbReference>
<dbReference type="InterPro" id="IPR014746">
    <property type="entry name" value="Gln_synth/guanido_kin_cat_dom"/>
</dbReference>
<evidence type="ECO:0000256" key="3">
    <source>
        <dbReference type="ARBA" id="ARBA00022741"/>
    </source>
</evidence>
<dbReference type="GO" id="GO:0047943">
    <property type="term" value="F:glutamate-methylamine ligase activity"/>
    <property type="evidence" value="ECO:0007669"/>
    <property type="project" value="UniProtKB-EC"/>
</dbReference>
<feature type="domain" description="GS beta-grasp" evidence="7">
    <location>
        <begin position="21"/>
        <end position="113"/>
    </location>
</feature>
<dbReference type="Gene3D" id="3.10.20.70">
    <property type="entry name" value="Glutamine synthetase, N-terminal domain"/>
    <property type="match status" value="1"/>
</dbReference>
<dbReference type="PANTHER" id="PTHR43785">
    <property type="entry name" value="GAMMA-GLUTAMYLPUTRESCINE SYNTHETASE"/>
    <property type="match status" value="1"/>
</dbReference>
<name>A0A7K0D7F1_9NOCA</name>
<evidence type="ECO:0000256" key="1">
    <source>
        <dbReference type="ARBA" id="ARBA00009897"/>
    </source>
</evidence>
<dbReference type="GO" id="GO:0006542">
    <property type="term" value="P:glutamine biosynthetic process"/>
    <property type="evidence" value="ECO:0007669"/>
    <property type="project" value="InterPro"/>
</dbReference>
<comment type="similarity">
    <text evidence="1 5 6">Belongs to the glutamine synthetase family.</text>
</comment>
<organism evidence="9 10">
    <name type="scientific">Nocardia macrotermitis</name>
    <dbReference type="NCBI Taxonomy" id="2585198"/>
    <lineage>
        <taxon>Bacteria</taxon>
        <taxon>Bacillati</taxon>
        <taxon>Actinomycetota</taxon>
        <taxon>Actinomycetes</taxon>
        <taxon>Mycobacteriales</taxon>
        <taxon>Nocardiaceae</taxon>
        <taxon>Nocardia</taxon>
    </lineage>
</organism>
<keyword evidence="2 9" id="KW-0436">Ligase</keyword>
<evidence type="ECO:0000256" key="2">
    <source>
        <dbReference type="ARBA" id="ARBA00022598"/>
    </source>
</evidence>
<evidence type="ECO:0000256" key="6">
    <source>
        <dbReference type="RuleBase" id="RU000384"/>
    </source>
</evidence>
<evidence type="ECO:0000259" key="8">
    <source>
        <dbReference type="PROSITE" id="PS51987"/>
    </source>
</evidence>
<feature type="domain" description="GS catalytic" evidence="8">
    <location>
        <begin position="120"/>
        <end position="455"/>
    </location>
</feature>
<gene>
    <name evidence="9" type="ORF">NRB20_47980</name>
</gene>
<dbReference type="Proteomes" id="UP000438448">
    <property type="component" value="Unassembled WGS sequence"/>
</dbReference>
<evidence type="ECO:0000256" key="5">
    <source>
        <dbReference type="PROSITE-ProRule" id="PRU01330"/>
    </source>
</evidence>
<dbReference type="GO" id="GO:0005524">
    <property type="term" value="F:ATP binding"/>
    <property type="evidence" value="ECO:0007669"/>
    <property type="project" value="UniProtKB-KW"/>
</dbReference>
<proteinExistence type="inferred from homology"/>
<sequence>MEAVAQTPDRIPADTPPADEVDATLVILSFVDNAGITRVKTVPGARLSDAARFGVGVSPCFDTFGFDDVMVPGRYLGGPDGDLRLVPDLSRLTALAAQPGWAWAPADKFTQDGTRFAACQRRFAARQAELAHEMGLELSMAFETEWALGADATEFDPVVEGPGYGIIRLGRVSDYAVALVEALTRQGIEVVQFHPEYALSQLELSIAPGDPVAAADDVVLVRHTIRHLATRYGWRAQLAPCIDPDGAGSGAHLHFSVRDEQGSLFTGGQGPYGMRAGGECFLAGVLRELPALIAVGAGNPSSFLRSQPSRWAGVWQCWGHETREAALRFITGLRGTEEQAANAEIKCFDATGNPYLTVGAVIAAGLAGIAEDLRLPPDIHGDPATWDPADRTAAGVLRLPTTAAEAADRLAESRVLSAAMGPELHDSVVTVRRAEAERHRHANPADLVELARWRF</sequence>
<dbReference type="PROSITE" id="PS51987">
    <property type="entry name" value="GS_CATALYTIC"/>
    <property type="match status" value="1"/>
</dbReference>
<dbReference type="InterPro" id="IPR008146">
    <property type="entry name" value="Gln_synth_cat_dom"/>
</dbReference>
<dbReference type="SUPFAM" id="SSF55931">
    <property type="entry name" value="Glutamine synthetase/guanido kinase"/>
    <property type="match status" value="1"/>
</dbReference>
<dbReference type="SUPFAM" id="SSF54368">
    <property type="entry name" value="Glutamine synthetase, N-terminal domain"/>
    <property type="match status" value="1"/>
</dbReference>
<dbReference type="InterPro" id="IPR036651">
    <property type="entry name" value="Gln_synt_N_sf"/>
</dbReference>
<dbReference type="EC" id="6.3.4.12" evidence="9"/>
<dbReference type="InterPro" id="IPR008147">
    <property type="entry name" value="Gln_synt_N"/>
</dbReference>
<protein>
    <submittedName>
        <fullName evidence="9">Glutamate--methylamine ligase</fullName>
        <ecNumber evidence="9">6.3.4.12</ecNumber>
    </submittedName>
</protein>
<evidence type="ECO:0000256" key="4">
    <source>
        <dbReference type="ARBA" id="ARBA00022840"/>
    </source>
</evidence>